<proteinExistence type="predicted"/>
<feature type="domain" description="Integrase zinc-binding" evidence="2">
    <location>
        <begin position="300"/>
        <end position="337"/>
    </location>
</feature>
<evidence type="ECO:0000256" key="1">
    <source>
        <dbReference type="SAM" id="MobiDB-lite"/>
    </source>
</evidence>
<feature type="region of interest" description="Disordered" evidence="1">
    <location>
        <begin position="1"/>
        <end position="21"/>
    </location>
</feature>
<name>A0A9P0QHS5_ACAOB</name>
<dbReference type="OrthoDB" id="8185268at2759"/>
<sequence length="337" mass="39768">MSENQVNNPKRRAPGSENKKNEMKRLKYSGLAYHNRSNKDIAAKKAPSFEVFCKCKYECRKLPYEQKIFLFEDYYKIANHVKQKSYLLGLIQIGSVKRRRHGKYESAEQSRRQATAWYTVPNGNGQHVQFLQDDDNPEINIEDLQELEEFLIPEVPDNPNKIQIISDIQIVPPQPSDDSITVHTAVENPILEIPFTEYVTNKFSNQIIIEQKSSYRYHSVRTKPFENVNKIQLQLSDNIEEEIIKFFKDYVDPNKVYCIFVKGSEIEDLNIQISKILPLYFKNHAYKLYFSNQLVRDISDKDRQKELISHHHETKTCHRGINETLLSLKKLYYWKNM</sequence>
<dbReference type="EMBL" id="CAKOFQ010011033">
    <property type="protein sequence ID" value="CAH2020409.1"/>
    <property type="molecule type" value="Genomic_DNA"/>
</dbReference>
<comment type="caution">
    <text evidence="3">The sequence shown here is derived from an EMBL/GenBank/DDBJ whole genome shotgun (WGS) entry which is preliminary data.</text>
</comment>
<reference evidence="3" key="1">
    <citation type="submission" date="2022-03" db="EMBL/GenBank/DDBJ databases">
        <authorList>
            <person name="Sayadi A."/>
        </authorList>
    </citation>
    <scope>NUCLEOTIDE SEQUENCE</scope>
</reference>
<evidence type="ECO:0000259" key="2">
    <source>
        <dbReference type="Pfam" id="PF17921"/>
    </source>
</evidence>
<organism evidence="3 4">
    <name type="scientific">Acanthoscelides obtectus</name>
    <name type="common">Bean weevil</name>
    <name type="synonym">Bruchus obtectus</name>
    <dbReference type="NCBI Taxonomy" id="200917"/>
    <lineage>
        <taxon>Eukaryota</taxon>
        <taxon>Metazoa</taxon>
        <taxon>Ecdysozoa</taxon>
        <taxon>Arthropoda</taxon>
        <taxon>Hexapoda</taxon>
        <taxon>Insecta</taxon>
        <taxon>Pterygota</taxon>
        <taxon>Neoptera</taxon>
        <taxon>Endopterygota</taxon>
        <taxon>Coleoptera</taxon>
        <taxon>Polyphaga</taxon>
        <taxon>Cucujiformia</taxon>
        <taxon>Chrysomeloidea</taxon>
        <taxon>Chrysomelidae</taxon>
        <taxon>Bruchinae</taxon>
        <taxon>Bruchini</taxon>
        <taxon>Acanthoscelides</taxon>
    </lineage>
</organism>
<evidence type="ECO:0000313" key="4">
    <source>
        <dbReference type="Proteomes" id="UP001152888"/>
    </source>
</evidence>
<evidence type="ECO:0000313" key="3">
    <source>
        <dbReference type="EMBL" id="CAH2020409.1"/>
    </source>
</evidence>
<accession>A0A9P0QHS5</accession>
<dbReference type="AlphaFoldDB" id="A0A9P0QHS5"/>
<dbReference type="Gene3D" id="1.10.340.70">
    <property type="match status" value="1"/>
</dbReference>
<dbReference type="Pfam" id="PF17921">
    <property type="entry name" value="Integrase_H2C2"/>
    <property type="match status" value="1"/>
</dbReference>
<gene>
    <name evidence="3" type="ORF">ACAOBT_LOCUS37833</name>
</gene>
<dbReference type="InterPro" id="IPR041588">
    <property type="entry name" value="Integrase_H2C2"/>
</dbReference>
<keyword evidence="4" id="KW-1185">Reference proteome</keyword>
<dbReference type="Proteomes" id="UP001152888">
    <property type="component" value="Unassembled WGS sequence"/>
</dbReference>
<protein>
    <recommendedName>
        <fullName evidence="2">Integrase zinc-binding domain-containing protein</fullName>
    </recommendedName>
</protein>